<dbReference type="NCBIfam" id="NF004036">
    <property type="entry name" value="PRK05508.1"/>
    <property type="match status" value="1"/>
</dbReference>
<feature type="domain" description="MsrB" evidence="7">
    <location>
        <begin position="1"/>
        <end position="119"/>
    </location>
</feature>
<dbReference type="PANTHER" id="PTHR46081:SF8">
    <property type="entry name" value="PEPTIDE METHIONINE SULFOXIDE REDUCTASE 2"/>
    <property type="match status" value="1"/>
</dbReference>
<gene>
    <name evidence="8" type="ORF">A3J13_00865</name>
</gene>
<dbReference type="GO" id="GO:0030091">
    <property type="term" value="P:protein repair"/>
    <property type="evidence" value="ECO:0007669"/>
    <property type="project" value="InterPro"/>
</dbReference>
<dbReference type="InterPro" id="IPR011057">
    <property type="entry name" value="Mss4-like_sf"/>
</dbReference>
<evidence type="ECO:0000256" key="4">
    <source>
        <dbReference type="ARBA" id="ARBA00022833"/>
    </source>
</evidence>
<dbReference type="InterPro" id="IPR002579">
    <property type="entry name" value="Met_Sox_Rdtase_MsrB_dom"/>
</dbReference>
<evidence type="ECO:0000256" key="2">
    <source>
        <dbReference type="ARBA" id="ARBA00012499"/>
    </source>
</evidence>
<comment type="cofactor">
    <cofactor evidence="1">
        <name>Zn(2+)</name>
        <dbReference type="ChEBI" id="CHEBI:29105"/>
    </cofactor>
</comment>
<evidence type="ECO:0000256" key="1">
    <source>
        <dbReference type="ARBA" id="ARBA00001947"/>
    </source>
</evidence>
<keyword evidence="5" id="KW-0560">Oxidoreductase</keyword>
<reference evidence="8 9" key="1">
    <citation type="journal article" date="2016" name="Nat. Commun.">
        <title>Thousands of microbial genomes shed light on interconnected biogeochemical processes in an aquifer system.</title>
        <authorList>
            <person name="Anantharaman K."/>
            <person name="Brown C.T."/>
            <person name="Hug L.A."/>
            <person name="Sharon I."/>
            <person name="Castelle C.J."/>
            <person name="Probst A.J."/>
            <person name="Thomas B.C."/>
            <person name="Singh A."/>
            <person name="Wilkins M.J."/>
            <person name="Karaoz U."/>
            <person name="Brodie E.L."/>
            <person name="Williams K.H."/>
            <person name="Hubbard S.S."/>
            <person name="Banfield J.F."/>
        </authorList>
    </citation>
    <scope>NUCLEOTIDE SEQUENCE [LARGE SCALE GENOMIC DNA]</scope>
</reference>
<dbReference type="GO" id="GO:0046872">
    <property type="term" value="F:metal ion binding"/>
    <property type="evidence" value="ECO:0007669"/>
    <property type="project" value="UniProtKB-KW"/>
</dbReference>
<dbReference type="Gene3D" id="2.170.150.20">
    <property type="entry name" value="Peptide methionine sulfoxide reductase"/>
    <property type="match status" value="1"/>
</dbReference>
<evidence type="ECO:0000259" key="7">
    <source>
        <dbReference type="PROSITE" id="PS51790"/>
    </source>
</evidence>
<dbReference type="SUPFAM" id="SSF51316">
    <property type="entry name" value="Mss4-like"/>
    <property type="match status" value="1"/>
</dbReference>
<dbReference type="Proteomes" id="UP000183317">
    <property type="component" value="Unassembled WGS sequence"/>
</dbReference>
<dbReference type="InterPro" id="IPR028427">
    <property type="entry name" value="Met_Sox_Rdtase_MsrB"/>
</dbReference>
<keyword evidence="3" id="KW-0479">Metal-binding</keyword>
<dbReference type="PROSITE" id="PS51790">
    <property type="entry name" value="MSRB"/>
    <property type="match status" value="1"/>
</dbReference>
<name>A0A1F5MGP0_9BACT</name>
<dbReference type="AlphaFoldDB" id="A0A1F5MGP0"/>
<sequence length="119" mass="13553">MTLNKLTPKEKTIIEDKGTETPFTGKYDDFFKDGKYICKKCDTPLFSSKAKFDAGCGWPNFDDEYPNSLKRVSDTDGVRTEIQCANCEAHLGHEFKGEHLTDKNLRHCVNSLSVKFIPR</sequence>
<evidence type="ECO:0000256" key="3">
    <source>
        <dbReference type="ARBA" id="ARBA00022723"/>
    </source>
</evidence>
<dbReference type="PANTHER" id="PTHR46081">
    <property type="entry name" value="PEPTIDE METHIONINE SULFOXIDE REDUCTASE 2"/>
    <property type="match status" value="1"/>
</dbReference>
<dbReference type="GO" id="GO:0006979">
    <property type="term" value="P:response to oxidative stress"/>
    <property type="evidence" value="ECO:0007669"/>
    <property type="project" value="InterPro"/>
</dbReference>
<dbReference type="Pfam" id="PF01641">
    <property type="entry name" value="SelR"/>
    <property type="match status" value="1"/>
</dbReference>
<evidence type="ECO:0000313" key="9">
    <source>
        <dbReference type="Proteomes" id="UP000183317"/>
    </source>
</evidence>
<protein>
    <recommendedName>
        <fullName evidence="2">peptide-methionine (R)-S-oxide reductase</fullName>
        <ecNumber evidence="2">1.8.4.12</ecNumber>
    </recommendedName>
</protein>
<proteinExistence type="predicted"/>
<evidence type="ECO:0000256" key="5">
    <source>
        <dbReference type="ARBA" id="ARBA00023002"/>
    </source>
</evidence>
<comment type="caution">
    <text evidence="8">The sequence shown here is derived from an EMBL/GenBank/DDBJ whole genome shotgun (WGS) entry which is preliminary data.</text>
</comment>
<accession>A0A1F5MGP0</accession>
<dbReference type="EC" id="1.8.4.12" evidence="2"/>
<dbReference type="EMBL" id="MFDU01000010">
    <property type="protein sequence ID" value="OGE64519.1"/>
    <property type="molecule type" value="Genomic_DNA"/>
</dbReference>
<evidence type="ECO:0000256" key="6">
    <source>
        <dbReference type="ARBA" id="ARBA00048488"/>
    </source>
</evidence>
<evidence type="ECO:0000313" key="8">
    <source>
        <dbReference type="EMBL" id="OGE64519.1"/>
    </source>
</evidence>
<dbReference type="GO" id="GO:0033743">
    <property type="term" value="F:peptide-methionine (R)-S-oxide reductase activity"/>
    <property type="evidence" value="ECO:0007669"/>
    <property type="project" value="UniProtKB-EC"/>
</dbReference>
<organism evidence="8 9">
    <name type="scientific">Candidatus Daviesbacteria bacterium RIFCSPLOWO2_02_FULL_36_8</name>
    <dbReference type="NCBI Taxonomy" id="1797793"/>
    <lineage>
        <taxon>Bacteria</taxon>
        <taxon>Candidatus Daviesiibacteriota</taxon>
    </lineage>
</organism>
<keyword evidence="4" id="KW-0862">Zinc</keyword>
<comment type="catalytic activity">
    <reaction evidence="6">
        <text>L-methionyl-[protein] + [thioredoxin]-disulfide + H2O = L-methionyl-(R)-S-oxide-[protein] + [thioredoxin]-dithiol</text>
        <dbReference type="Rhea" id="RHEA:24164"/>
        <dbReference type="Rhea" id="RHEA-COMP:10698"/>
        <dbReference type="Rhea" id="RHEA-COMP:10700"/>
        <dbReference type="Rhea" id="RHEA-COMP:12313"/>
        <dbReference type="Rhea" id="RHEA-COMP:12314"/>
        <dbReference type="ChEBI" id="CHEBI:15377"/>
        <dbReference type="ChEBI" id="CHEBI:16044"/>
        <dbReference type="ChEBI" id="CHEBI:29950"/>
        <dbReference type="ChEBI" id="CHEBI:45764"/>
        <dbReference type="ChEBI" id="CHEBI:50058"/>
        <dbReference type="EC" id="1.8.4.12"/>
    </reaction>
</comment>